<protein>
    <submittedName>
        <fullName evidence="2">Ribose/xylose/arabinose/galactoside ABC-type transport systems, permease components</fullName>
    </submittedName>
</protein>
<geneLocation type="plasmid" evidence="3">
    <name>pem15-1a-1 dna</name>
</geneLocation>
<feature type="transmembrane region" description="Helical" evidence="1">
    <location>
        <begin position="12"/>
        <end position="32"/>
    </location>
</feature>
<reference evidence="2 3" key="1">
    <citation type="submission" date="2019-07" db="EMBL/GenBank/DDBJ databases">
        <title>antibiotic susceptibility of plant-derived lactic acid bacteria.</title>
        <authorList>
            <person name="Sugiyama M."/>
            <person name="Noda M."/>
        </authorList>
    </citation>
    <scope>NUCLEOTIDE SEQUENCE [LARGE SCALE GENOMIC DNA]</scope>
    <source>
        <strain evidence="2 3">15-1A</strain>
        <plasmid evidence="3">pem15-1a-1 dna</plasmid>
    </source>
</reference>
<evidence type="ECO:0000313" key="2">
    <source>
        <dbReference type="EMBL" id="BBM16238.1"/>
    </source>
</evidence>
<dbReference type="RefSeq" id="WP_081308358.1">
    <property type="nucleotide sequence ID" value="NZ_AP019811.1"/>
</dbReference>
<dbReference type="AlphaFoldDB" id="A0AAI8WF51"/>
<organism evidence="2 3">
    <name type="scientific">Enterococcus mundtii</name>
    <dbReference type="NCBI Taxonomy" id="53346"/>
    <lineage>
        <taxon>Bacteria</taxon>
        <taxon>Bacillati</taxon>
        <taxon>Bacillota</taxon>
        <taxon>Bacilli</taxon>
        <taxon>Lactobacillales</taxon>
        <taxon>Enterococcaceae</taxon>
        <taxon>Enterococcus</taxon>
    </lineage>
</organism>
<keyword evidence="1" id="KW-0472">Membrane</keyword>
<keyword evidence="1" id="KW-1133">Transmembrane helix</keyword>
<gene>
    <name evidence="2" type="ORF">EM151A_4009</name>
</gene>
<evidence type="ECO:0000313" key="3">
    <source>
        <dbReference type="Proteomes" id="UP000509460"/>
    </source>
</evidence>
<feature type="transmembrane region" description="Helical" evidence="1">
    <location>
        <begin position="39"/>
        <end position="56"/>
    </location>
</feature>
<dbReference type="EMBL" id="AP019811">
    <property type="protein sequence ID" value="BBM16238.1"/>
    <property type="molecule type" value="Genomic_DNA"/>
</dbReference>
<proteinExistence type="predicted"/>
<name>A0AAI8WF51_ENTMU</name>
<sequence>MFNFSDFFSEFAPQLVFILALVAIVMAIGAFLTQGVGRAIMSILGVLVLIALIMVLDNAWDIGNWLKELFFDPNASMVLPIWLR</sequence>
<keyword evidence="2" id="KW-0614">Plasmid</keyword>
<accession>A0AAI8WF51</accession>
<dbReference type="Proteomes" id="UP000509460">
    <property type="component" value="Plasmid pEM15-1A-1"/>
</dbReference>
<evidence type="ECO:0000256" key="1">
    <source>
        <dbReference type="SAM" id="Phobius"/>
    </source>
</evidence>
<keyword evidence="1" id="KW-0812">Transmembrane</keyword>